<keyword evidence="2" id="KW-0812">Transmembrane</keyword>
<protein>
    <recommendedName>
        <fullName evidence="5">Apple domain-containing protein</fullName>
    </recommendedName>
</protein>
<dbReference type="OrthoDB" id="5358884at2759"/>
<reference evidence="3" key="2">
    <citation type="journal article" date="2023" name="IMA Fungus">
        <title>Comparative genomic study of the Penicillium genus elucidates a diverse pangenome and 15 lateral gene transfer events.</title>
        <authorList>
            <person name="Petersen C."/>
            <person name="Sorensen T."/>
            <person name="Nielsen M.R."/>
            <person name="Sondergaard T.E."/>
            <person name="Sorensen J.L."/>
            <person name="Fitzpatrick D.A."/>
            <person name="Frisvad J.C."/>
            <person name="Nielsen K.L."/>
        </authorList>
    </citation>
    <scope>NUCLEOTIDE SEQUENCE</scope>
    <source>
        <strain evidence="3">IBT 15544</strain>
    </source>
</reference>
<gene>
    <name evidence="3" type="ORF">N7498_002614</name>
</gene>
<reference evidence="3" key="1">
    <citation type="submission" date="2022-12" db="EMBL/GenBank/DDBJ databases">
        <authorList>
            <person name="Petersen C."/>
        </authorList>
    </citation>
    <scope>NUCLEOTIDE SEQUENCE</scope>
    <source>
        <strain evidence="3">IBT 15544</strain>
    </source>
</reference>
<evidence type="ECO:0000313" key="4">
    <source>
        <dbReference type="Proteomes" id="UP001150904"/>
    </source>
</evidence>
<dbReference type="GeneID" id="83176977"/>
<dbReference type="Proteomes" id="UP001150904">
    <property type="component" value="Unassembled WGS sequence"/>
</dbReference>
<keyword evidence="2" id="KW-1133">Transmembrane helix</keyword>
<keyword evidence="2" id="KW-0472">Membrane</keyword>
<feature type="transmembrane region" description="Helical" evidence="2">
    <location>
        <begin position="105"/>
        <end position="130"/>
    </location>
</feature>
<evidence type="ECO:0008006" key="5">
    <source>
        <dbReference type="Google" id="ProtNLM"/>
    </source>
</evidence>
<dbReference type="RefSeq" id="XP_058312020.1">
    <property type="nucleotide sequence ID" value="XM_058449676.1"/>
</dbReference>
<comment type="caution">
    <text evidence="3">The sequence shown here is derived from an EMBL/GenBank/DDBJ whole genome shotgun (WGS) entry which is preliminary data.</text>
</comment>
<evidence type="ECO:0000256" key="2">
    <source>
        <dbReference type="SAM" id="Phobius"/>
    </source>
</evidence>
<feature type="compositionally biased region" description="Low complexity" evidence="1">
    <location>
        <begin position="137"/>
        <end position="154"/>
    </location>
</feature>
<dbReference type="EMBL" id="JAPQKR010000005">
    <property type="protein sequence ID" value="KAJ5216207.1"/>
    <property type="molecule type" value="Genomic_DNA"/>
</dbReference>
<organism evidence="3 4">
    <name type="scientific">Penicillium cinerascens</name>
    <dbReference type="NCBI Taxonomy" id="70096"/>
    <lineage>
        <taxon>Eukaryota</taxon>
        <taxon>Fungi</taxon>
        <taxon>Dikarya</taxon>
        <taxon>Ascomycota</taxon>
        <taxon>Pezizomycotina</taxon>
        <taxon>Eurotiomycetes</taxon>
        <taxon>Eurotiomycetidae</taxon>
        <taxon>Eurotiales</taxon>
        <taxon>Aspergillaceae</taxon>
        <taxon>Penicillium</taxon>
    </lineage>
</organism>
<evidence type="ECO:0000313" key="3">
    <source>
        <dbReference type="EMBL" id="KAJ5216207.1"/>
    </source>
</evidence>
<evidence type="ECO:0000256" key="1">
    <source>
        <dbReference type="SAM" id="MobiDB-lite"/>
    </source>
</evidence>
<proteinExistence type="predicted"/>
<feature type="region of interest" description="Disordered" evidence="1">
    <location>
        <begin position="134"/>
        <end position="154"/>
    </location>
</feature>
<sequence length="328" mass="33596">MEKSETPYPFEYDSHKSYGDLEVIPGYVMEARRSHSGLQGDSQSEAGRGYGNLEVVPENGKEVVYNCDAPIWVSGPGRGFGRLEETTANNGLRKGSICGLQPPTFWILLVVIVLVIGGAVGGGIGGALAVRNRDGASPTSGSNTNPSTTLSSNTGTITATSLPITSSSLPIISSALPITSSASGTTTIATASTTSSAPVTSGTTGLAANPCPGQNLTTIQGSDDSIFTLLCSVDWPNGENSAYGNETVTDLSIPTTAYTLKECIADCIDFNTAAPDESPCRAVVYAANLTASFDGGQGGNCFLKNTVGRYFPSSDTSMAAGILGGGSF</sequence>
<dbReference type="AlphaFoldDB" id="A0A9W9NAF8"/>
<accession>A0A9W9NAF8</accession>
<name>A0A9W9NAF8_9EURO</name>
<keyword evidence="4" id="KW-1185">Reference proteome</keyword>